<feature type="transmembrane region" description="Helical" evidence="7">
    <location>
        <begin position="378"/>
        <end position="401"/>
    </location>
</feature>
<feature type="transmembrane region" description="Helical" evidence="7">
    <location>
        <begin position="129"/>
        <end position="151"/>
    </location>
</feature>
<dbReference type="GO" id="GO:0005886">
    <property type="term" value="C:plasma membrane"/>
    <property type="evidence" value="ECO:0007669"/>
    <property type="project" value="TreeGrafter"/>
</dbReference>
<feature type="transmembrane region" description="Helical" evidence="7">
    <location>
        <begin position="477"/>
        <end position="499"/>
    </location>
</feature>
<feature type="transmembrane region" description="Helical" evidence="7">
    <location>
        <begin position="15"/>
        <end position="34"/>
    </location>
</feature>
<name>A0A853DAI1_9MICO</name>
<dbReference type="NCBIfam" id="TIGR00813">
    <property type="entry name" value="sss"/>
    <property type="match status" value="1"/>
</dbReference>
<dbReference type="EMBL" id="JACCFW010000001">
    <property type="protein sequence ID" value="NYJ74516.1"/>
    <property type="molecule type" value="Genomic_DNA"/>
</dbReference>
<dbReference type="Pfam" id="PF00474">
    <property type="entry name" value="SSF"/>
    <property type="match status" value="1"/>
</dbReference>
<evidence type="ECO:0000256" key="7">
    <source>
        <dbReference type="SAM" id="Phobius"/>
    </source>
</evidence>
<dbReference type="Proteomes" id="UP000571817">
    <property type="component" value="Unassembled WGS sequence"/>
</dbReference>
<feature type="transmembrane region" description="Helical" evidence="7">
    <location>
        <begin position="87"/>
        <end position="108"/>
    </location>
</feature>
<comment type="caution">
    <text evidence="8">The sequence shown here is derived from an EMBL/GenBank/DDBJ whole genome shotgun (WGS) entry which is preliminary data.</text>
</comment>
<feature type="transmembrane region" description="Helical" evidence="7">
    <location>
        <begin position="536"/>
        <end position="551"/>
    </location>
</feature>
<evidence type="ECO:0000313" key="8">
    <source>
        <dbReference type="EMBL" id="NYJ74516.1"/>
    </source>
</evidence>
<evidence type="ECO:0000256" key="5">
    <source>
        <dbReference type="ARBA" id="ARBA00023136"/>
    </source>
</evidence>
<accession>A0A853DAI1</accession>
<keyword evidence="4 7" id="KW-1133">Transmembrane helix</keyword>
<evidence type="ECO:0000256" key="4">
    <source>
        <dbReference type="ARBA" id="ARBA00022989"/>
    </source>
</evidence>
<dbReference type="PANTHER" id="PTHR11819:SF195">
    <property type="entry name" value="SODIUM_GLUCOSE COTRANSPORTER 4"/>
    <property type="match status" value="1"/>
</dbReference>
<gene>
    <name evidence="8" type="ORF">HNR15_001479</name>
</gene>
<dbReference type="RefSeq" id="WP_343048460.1">
    <property type="nucleotide sequence ID" value="NZ_JACCFW010000001.1"/>
</dbReference>
<evidence type="ECO:0000313" key="9">
    <source>
        <dbReference type="Proteomes" id="UP000571817"/>
    </source>
</evidence>
<feature type="transmembrane region" description="Helical" evidence="7">
    <location>
        <begin position="241"/>
        <end position="261"/>
    </location>
</feature>
<protein>
    <submittedName>
        <fullName evidence="8">SSS family solute:Na+ symporter</fullName>
    </submittedName>
</protein>
<feature type="transmembrane region" description="Helical" evidence="7">
    <location>
        <begin position="190"/>
        <end position="208"/>
    </location>
</feature>
<keyword evidence="3 7" id="KW-0812">Transmembrane</keyword>
<reference evidence="8 9" key="1">
    <citation type="submission" date="2020-07" db="EMBL/GenBank/DDBJ databases">
        <title>Sequencing the genomes of 1000 actinobacteria strains.</title>
        <authorList>
            <person name="Klenk H.-P."/>
        </authorList>
    </citation>
    <scope>NUCLEOTIDE SEQUENCE [LARGE SCALE GENOMIC DNA]</scope>
    <source>
        <strain evidence="8 9">DSM 29531</strain>
    </source>
</reference>
<keyword evidence="5 7" id="KW-0472">Membrane</keyword>
<keyword evidence="9" id="KW-1185">Reference proteome</keyword>
<evidence type="ECO:0000256" key="3">
    <source>
        <dbReference type="ARBA" id="ARBA00022692"/>
    </source>
</evidence>
<feature type="transmembrane region" description="Helical" evidence="7">
    <location>
        <begin position="157"/>
        <end position="178"/>
    </location>
</feature>
<comment type="similarity">
    <text evidence="2 6">Belongs to the sodium:solute symporter (SSF) (TC 2.A.21) family.</text>
</comment>
<dbReference type="AlphaFoldDB" id="A0A853DAI1"/>
<dbReference type="InterPro" id="IPR001734">
    <property type="entry name" value="Na/solute_symporter"/>
</dbReference>
<dbReference type="CDD" id="cd11478">
    <property type="entry name" value="SLC5sbd_u2"/>
    <property type="match status" value="1"/>
</dbReference>
<feature type="transmembrane region" description="Helical" evidence="7">
    <location>
        <begin position="413"/>
        <end position="432"/>
    </location>
</feature>
<feature type="transmembrane region" description="Helical" evidence="7">
    <location>
        <begin position="332"/>
        <end position="357"/>
    </location>
</feature>
<evidence type="ECO:0000256" key="1">
    <source>
        <dbReference type="ARBA" id="ARBA00004141"/>
    </source>
</evidence>
<dbReference type="InterPro" id="IPR038377">
    <property type="entry name" value="Na/Glc_symporter_sf"/>
</dbReference>
<feature type="transmembrane region" description="Helical" evidence="7">
    <location>
        <begin position="439"/>
        <end position="457"/>
    </location>
</feature>
<evidence type="ECO:0000256" key="6">
    <source>
        <dbReference type="RuleBase" id="RU362091"/>
    </source>
</evidence>
<feature type="transmembrane region" description="Helical" evidence="7">
    <location>
        <begin position="291"/>
        <end position="312"/>
    </location>
</feature>
<proteinExistence type="inferred from homology"/>
<dbReference type="GO" id="GO:0005412">
    <property type="term" value="F:D-glucose:sodium symporter activity"/>
    <property type="evidence" value="ECO:0007669"/>
    <property type="project" value="TreeGrafter"/>
</dbReference>
<dbReference type="PANTHER" id="PTHR11819">
    <property type="entry name" value="SOLUTE CARRIER FAMILY 5"/>
    <property type="match status" value="1"/>
</dbReference>
<comment type="subcellular location">
    <subcellularLocation>
        <location evidence="1">Membrane</location>
        <topology evidence="1">Multi-pass membrane protein</topology>
    </subcellularLocation>
</comment>
<dbReference type="PROSITE" id="PS50283">
    <property type="entry name" value="NA_SOLUT_SYMP_3"/>
    <property type="match status" value="1"/>
</dbReference>
<organism evidence="8 9">
    <name type="scientific">Allobranchiibius huperziae</name>
    <dbReference type="NCBI Taxonomy" id="1874116"/>
    <lineage>
        <taxon>Bacteria</taxon>
        <taxon>Bacillati</taxon>
        <taxon>Actinomycetota</taxon>
        <taxon>Actinomycetes</taxon>
        <taxon>Micrococcales</taxon>
        <taxon>Dermacoccaceae</taxon>
        <taxon>Allobranchiibius</taxon>
    </lineage>
</organism>
<sequence>MNAVSGGLRLDAGPIDYILIATYFVFVLGIGLIARSQVSSSVDFFLSGRSLPAWITGLAFVSANLGATEIMGMSANGAQIGLPTFHYYWIGAVPAMLFLAVVMMPFYYGSGVRSVPEFMYRRFGSAAHLVNSISFAVAQLLIAGINLYLLATIVNTLFGWNIWLSTVIAALIVLSYITLGGLSAAIYNEVLQFFVIVAALLPLTIIAMKKIGGWNGLTSKLTHDQTHSWPGNGLTGFSSSFLSILGIVFGLGFVLSFGYWTTNFVEVQRAMVSKDMNSAKRAPVIGSFPKMFIPFIVIIPGMAAAGLGAFAGEKKPDYNNALLFLMRDLLPNGLLGVAIAGLLAAFMAGMAANLSAFNTVMSYDIWQTYIQKDRSDDYYLAFGRIATVLGTLVAVGTSAFASQYPNVMNYLQTLFGFFNAPLFATFIVGMFWKRMTPTAGWTGLVSGTLGALVVAILSKDALGNLSIGALNLTGQGASFVSAGAAFVVDVIVSIVVTMYTSPKPESELRGLVYSMTPKADFAEGEVAHWWLSPTKLAGLSLVLVIILNVIFH</sequence>
<feature type="transmembrane region" description="Helical" evidence="7">
    <location>
        <begin position="46"/>
        <end position="67"/>
    </location>
</feature>
<evidence type="ECO:0000256" key="2">
    <source>
        <dbReference type="ARBA" id="ARBA00006434"/>
    </source>
</evidence>
<dbReference type="Gene3D" id="1.20.1730.10">
    <property type="entry name" value="Sodium/glucose cotransporter"/>
    <property type="match status" value="1"/>
</dbReference>